<evidence type="ECO:0000313" key="4">
    <source>
        <dbReference type="EMBL" id="GKT26743.1"/>
    </source>
</evidence>
<gene>
    <name evidence="4" type="ORF">ADUPG1_013466</name>
</gene>
<comment type="caution">
    <text evidence="4">The sequence shown here is derived from an EMBL/GenBank/DDBJ whole genome shotgun (WGS) entry which is preliminary data.</text>
</comment>
<dbReference type="InterPro" id="IPR043519">
    <property type="entry name" value="NT_sf"/>
</dbReference>
<dbReference type="Pfam" id="PF22600">
    <property type="entry name" value="MTPAP-like_central"/>
    <property type="match status" value="1"/>
</dbReference>
<sequence length="794" mass="88805">MKLDEVREKRALISSSSIQSLNFRVVQLLSHLQPTKYSNAFRKAIYCHICNILRSTFSSEKLLKVFPYGSMLLKTYLPDSDIDICCLITDVTTHTFLNNVVEILKEYADHEHFPICQITIVTARVPVVKCYIAGIAIDITANQPSAILSIMLLEEADRRTENSLVKRSVILCKTFIKHTLRAIGSQDGLLSTYGLEVIVLAVILQYPQTRTPLQVLAIVLDVITNFDWKNNTLTLRGIEKTSDVIERSRRLIEKRLASRKRSTSAKKPVVKPRITLRIERKGMKQKILHSTRPISSPTSVPSPSSTSTPGGPGPILASASTTTSSLSNSTRANEYQSSGSSKETPRSLPLIELAPLPPIPPLLSRVGHHPRKYSHSRAHSHSSTCSSDHSIQSFPLASHKQSKSVDGRGIASTMEPSVKSLNPPYEDENEKSGSNPNSSTGQNNSSGRIIESISFESSFSTILEKISTVYIEWKDRLFPIPSPFSPTQTMNILDPLDPGNNLGAPVRVSSFYRLQRAFRVSHMYVMSLIGGCVSGVLCPVRTLSLTDTVFARCWLYAYRHSNRVLPREDLRRWVEDERSMDIDEKSKRRAKHRRRSKSKSITLHDSSIGSAHTTLPTEEFLHGAIDQDKLHLTAKSGESEGDGDITRPNPQKESIPDKQPSITQQEELHHGKHSTISSIDSVDSITGHPCPSLHLFKALDEAIQTAYLGDKNFSSCHIFGKFDKSVRIADLVFKTDTGHEYLDYLIEKRLAPEFILEEFESLCGNVDELYECVKDIDKKIDKVKNTRISIVRPK</sequence>
<feature type="compositionally biased region" description="Basic residues" evidence="1">
    <location>
        <begin position="366"/>
        <end position="380"/>
    </location>
</feature>
<feature type="region of interest" description="Disordered" evidence="1">
    <location>
        <begin position="635"/>
        <end position="676"/>
    </location>
</feature>
<dbReference type="PANTHER" id="PTHR45979">
    <property type="entry name" value="PAP/OAS1 SUBSTRATE-BINDING DOMAIN SUPERFAMILY"/>
    <property type="match status" value="1"/>
</dbReference>
<reference evidence="4" key="1">
    <citation type="submission" date="2022-03" db="EMBL/GenBank/DDBJ databases">
        <title>Draft genome sequence of Aduncisulcus paluster, a free-living microaerophilic Fornicata.</title>
        <authorList>
            <person name="Yuyama I."/>
            <person name="Kume K."/>
            <person name="Tamura T."/>
            <person name="Inagaki Y."/>
            <person name="Hashimoto T."/>
        </authorList>
    </citation>
    <scope>NUCLEOTIDE SEQUENCE</scope>
    <source>
        <strain evidence="4">NY0171</strain>
    </source>
</reference>
<evidence type="ECO:0000256" key="1">
    <source>
        <dbReference type="SAM" id="MobiDB-lite"/>
    </source>
</evidence>
<feature type="compositionally biased region" description="Polar residues" evidence="1">
    <location>
        <begin position="432"/>
        <end position="444"/>
    </location>
</feature>
<feature type="region of interest" description="Disordered" evidence="1">
    <location>
        <begin position="361"/>
        <end position="445"/>
    </location>
</feature>
<dbReference type="Proteomes" id="UP001057375">
    <property type="component" value="Unassembled WGS sequence"/>
</dbReference>
<dbReference type="EMBL" id="BQXS01012674">
    <property type="protein sequence ID" value="GKT26743.1"/>
    <property type="molecule type" value="Genomic_DNA"/>
</dbReference>
<dbReference type="SUPFAM" id="SSF81631">
    <property type="entry name" value="PAP/OAS1 substrate-binding domain"/>
    <property type="match status" value="1"/>
</dbReference>
<accession>A0ABQ5K529</accession>
<dbReference type="Pfam" id="PF26180">
    <property type="entry name" value="PAP-OAS1"/>
    <property type="match status" value="1"/>
</dbReference>
<feature type="region of interest" description="Disordered" evidence="1">
    <location>
        <begin position="582"/>
        <end position="610"/>
    </location>
</feature>
<feature type="compositionally biased region" description="Basic residues" evidence="1">
    <location>
        <begin position="587"/>
        <end position="598"/>
    </location>
</feature>
<evidence type="ECO:0008006" key="6">
    <source>
        <dbReference type="Google" id="ProtNLM"/>
    </source>
</evidence>
<evidence type="ECO:0000259" key="2">
    <source>
        <dbReference type="Pfam" id="PF22600"/>
    </source>
</evidence>
<feature type="compositionally biased region" description="Low complexity" evidence="1">
    <location>
        <begin position="381"/>
        <end position="393"/>
    </location>
</feature>
<dbReference type="SUPFAM" id="SSF81301">
    <property type="entry name" value="Nucleotidyltransferase"/>
    <property type="match status" value="1"/>
</dbReference>
<dbReference type="InterPro" id="IPR058921">
    <property type="entry name" value="PAP/OAS1-rel"/>
</dbReference>
<proteinExistence type="predicted"/>
<evidence type="ECO:0000313" key="5">
    <source>
        <dbReference type="Proteomes" id="UP001057375"/>
    </source>
</evidence>
<organism evidence="4 5">
    <name type="scientific">Aduncisulcus paluster</name>
    <dbReference type="NCBI Taxonomy" id="2918883"/>
    <lineage>
        <taxon>Eukaryota</taxon>
        <taxon>Metamonada</taxon>
        <taxon>Carpediemonas-like organisms</taxon>
        <taxon>Aduncisulcus</taxon>
    </lineage>
</organism>
<dbReference type="Gene3D" id="3.30.460.10">
    <property type="entry name" value="Beta Polymerase, domain 2"/>
    <property type="match status" value="1"/>
</dbReference>
<dbReference type="InterPro" id="IPR054708">
    <property type="entry name" value="MTPAP-like_central"/>
</dbReference>
<name>A0ABQ5K529_9EUKA</name>
<dbReference type="PANTHER" id="PTHR45979:SF30">
    <property type="entry name" value="NUCLEOTIDYLTRANSFERASE"/>
    <property type="match status" value="1"/>
</dbReference>
<feature type="compositionally biased region" description="Polar residues" evidence="1">
    <location>
        <begin position="331"/>
        <end position="342"/>
    </location>
</feature>
<feature type="domain" description="PAP/OAS1 substrate-binding-related" evidence="3">
    <location>
        <begin position="162"/>
        <end position="246"/>
    </location>
</feature>
<feature type="domain" description="Poly(A) RNA polymerase mitochondrial-like central palm" evidence="2">
    <location>
        <begin position="25"/>
        <end position="153"/>
    </location>
</feature>
<keyword evidence="5" id="KW-1185">Reference proteome</keyword>
<protein>
    <recommendedName>
        <fullName evidence="6">Polymerase nucleotidyl transferase domain-containing protein</fullName>
    </recommendedName>
</protein>
<feature type="compositionally biased region" description="Low complexity" evidence="1">
    <location>
        <begin position="293"/>
        <end position="330"/>
    </location>
</feature>
<feature type="compositionally biased region" description="Polar residues" evidence="1">
    <location>
        <begin position="601"/>
        <end position="610"/>
    </location>
</feature>
<dbReference type="InterPro" id="IPR058920">
    <property type="entry name" value="PAP-OAS1-bd-rel"/>
</dbReference>
<dbReference type="CDD" id="cd05402">
    <property type="entry name" value="NT_PAP_TUTase"/>
    <property type="match status" value="1"/>
</dbReference>
<evidence type="ECO:0000259" key="3">
    <source>
        <dbReference type="Pfam" id="PF26180"/>
    </source>
</evidence>
<feature type="region of interest" description="Disordered" evidence="1">
    <location>
        <begin position="281"/>
        <end position="346"/>
    </location>
</feature>